<dbReference type="PANTHER" id="PTHR33184:SF5">
    <property type="entry name" value="PUTATIVE-RELATED"/>
    <property type="match status" value="1"/>
</dbReference>
<evidence type="ECO:0000256" key="1">
    <source>
        <dbReference type="ARBA" id="ARBA00022729"/>
    </source>
</evidence>
<keyword evidence="1" id="KW-0732">Signal</keyword>
<dbReference type="Proteomes" id="UP000243499">
    <property type="component" value="Chromosome 1"/>
</dbReference>
<name>A0A2T8KV09_9POAL</name>
<organism evidence="2">
    <name type="scientific">Panicum hallii</name>
    <dbReference type="NCBI Taxonomy" id="206008"/>
    <lineage>
        <taxon>Eukaryota</taxon>
        <taxon>Viridiplantae</taxon>
        <taxon>Streptophyta</taxon>
        <taxon>Embryophyta</taxon>
        <taxon>Tracheophyta</taxon>
        <taxon>Spermatophyta</taxon>
        <taxon>Magnoliopsida</taxon>
        <taxon>Liliopsida</taxon>
        <taxon>Poales</taxon>
        <taxon>Poaceae</taxon>
        <taxon>PACMAD clade</taxon>
        <taxon>Panicoideae</taxon>
        <taxon>Panicodae</taxon>
        <taxon>Paniceae</taxon>
        <taxon>Panicinae</taxon>
        <taxon>Panicum</taxon>
        <taxon>Panicum sect. Panicum</taxon>
    </lineage>
</organism>
<proteinExistence type="predicted"/>
<dbReference type="GO" id="GO:0001709">
    <property type="term" value="P:cell fate determination"/>
    <property type="evidence" value="ECO:0007669"/>
    <property type="project" value="TreeGrafter"/>
</dbReference>
<sequence length="116" mass="12188">MKIPPIICAYCAGNAKGSCQLSDIHISQVVTGKVVEGQPQFQVTIGNQCSCPQAEVMVSCFGLPSIGTVDKTKIHVVDSELCGVAYGGPIAKGSPMIFTYAKMTPQDFPVISAKPL</sequence>
<dbReference type="Gramene" id="PVH66016">
    <property type="protein sequence ID" value="PVH66016"/>
    <property type="gene ID" value="PAHAL_1G127200"/>
</dbReference>
<gene>
    <name evidence="2" type="ORF">PAHAL_1G127200</name>
</gene>
<accession>A0A2T8KV09</accession>
<dbReference type="EMBL" id="CM008046">
    <property type="protein sequence ID" value="PVH66016.1"/>
    <property type="molecule type" value="Genomic_DNA"/>
</dbReference>
<dbReference type="InterPro" id="IPR040361">
    <property type="entry name" value="TPD1"/>
</dbReference>
<dbReference type="PANTHER" id="PTHR33184">
    <property type="entry name" value="PROTEIN TAPETUM DETERMINANT 1-LIKE-RELATED"/>
    <property type="match status" value="1"/>
</dbReference>
<dbReference type="Pfam" id="PF24068">
    <property type="entry name" value="TPD1_C"/>
    <property type="match status" value="1"/>
</dbReference>
<evidence type="ECO:0000313" key="2">
    <source>
        <dbReference type="EMBL" id="PVH66016.1"/>
    </source>
</evidence>
<protein>
    <submittedName>
        <fullName evidence="2">Uncharacterized protein</fullName>
    </submittedName>
</protein>
<dbReference type="AlphaFoldDB" id="A0A2T8KV09"/>
<reference evidence="2" key="1">
    <citation type="submission" date="2018-04" db="EMBL/GenBank/DDBJ databases">
        <title>WGS assembly of Panicum hallii.</title>
        <authorList>
            <person name="Lovell J."/>
            <person name="Jenkins J."/>
            <person name="Lowry D."/>
            <person name="Mamidi S."/>
            <person name="Sreedasyam A."/>
            <person name="Weng X."/>
            <person name="Barry K."/>
            <person name="Bonette J."/>
            <person name="Campitelli B."/>
            <person name="Daum C."/>
            <person name="Gordon S."/>
            <person name="Gould B."/>
            <person name="Lipzen A."/>
            <person name="Macqueen A."/>
            <person name="Palacio-Mejia J."/>
            <person name="Plott C."/>
            <person name="Shakirov E."/>
            <person name="Shu S."/>
            <person name="Yoshinaga Y."/>
            <person name="Zane M."/>
            <person name="Rokhsar D."/>
            <person name="Grimwood J."/>
            <person name="Schmutz J."/>
            <person name="Juenger T."/>
        </authorList>
    </citation>
    <scope>NUCLEOTIDE SEQUENCE [LARGE SCALE GENOMIC DNA]</scope>
    <source>
        <strain evidence="2">FIL2</strain>
    </source>
</reference>